<dbReference type="RefSeq" id="WP_244751098.1">
    <property type="nucleotide sequence ID" value="NZ_CP095074.1"/>
</dbReference>
<dbReference type="Proteomes" id="UP000831880">
    <property type="component" value="Chromosome"/>
</dbReference>
<reference evidence="1 2" key="1">
    <citation type="submission" date="2022-04" db="EMBL/GenBank/DDBJ databases">
        <title>Halobacillus sp. isolated from saltern.</title>
        <authorList>
            <person name="Won M."/>
            <person name="Lee C.-M."/>
            <person name="Woen H.-Y."/>
            <person name="Kwon S.-W."/>
        </authorList>
    </citation>
    <scope>NUCLEOTIDE SEQUENCE [LARGE SCALE GENOMIC DNA]</scope>
    <source>
        <strain evidence="1 2">SSTM10-2</strain>
    </source>
</reference>
<accession>A0ABY4GUB7</accession>
<gene>
    <name evidence="1" type="ORF">MUO14_12915</name>
</gene>
<proteinExistence type="predicted"/>
<dbReference type="EMBL" id="CP095074">
    <property type="protein sequence ID" value="UOQ91485.1"/>
    <property type="molecule type" value="Genomic_DNA"/>
</dbReference>
<name>A0ABY4GUB7_9BACI</name>
<evidence type="ECO:0000313" key="1">
    <source>
        <dbReference type="EMBL" id="UOQ91485.1"/>
    </source>
</evidence>
<protein>
    <submittedName>
        <fullName evidence="1">Uncharacterized protein</fullName>
    </submittedName>
</protein>
<keyword evidence="2" id="KW-1185">Reference proteome</keyword>
<organism evidence="1 2">
    <name type="scientific">Halobacillus shinanisalinarum</name>
    <dbReference type="NCBI Taxonomy" id="2932258"/>
    <lineage>
        <taxon>Bacteria</taxon>
        <taxon>Bacillati</taxon>
        <taxon>Bacillota</taxon>
        <taxon>Bacilli</taxon>
        <taxon>Bacillales</taxon>
        <taxon>Bacillaceae</taxon>
        <taxon>Halobacillus</taxon>
    </lineage>
</organism>
<sequence length="65" mass="7895">MGATNREVKQSKDLVQTLLQVQDLSYNDWLHEKHQEYIQENQNVVMESLMQYKEWKDEKGFKNSY</sequence>
<evidence type="ECO:0000313" key="2">
    <source>
        <dbReference type="Proteomes" id="UP000831880"/>
    </source>
</evidence>